<feature type="transmembrane region" description="Helical" evidence="27">
    <location>
        <begin position="79"/>
        <end position="103"/>
    </location>
</feature>
<evidence type="ECO:0000256" key="21">
    <source>
        <dbReference type="ARBA" id="ARBA00023316"/>
    </source>
</evidence>
<dbReference type="InterPro" id="IPR050396">
    <property type="entry name" value="Glycosyltr_51/Transpeptidase"/>
</dbReference>
<evidence type="ECO:0000256" key="22">
    <source>
        <dbReference type="ARBA" id="ARBA00034000"/>
    </source>
</evidence>
<evidence type="ECO:0000256" key="6">
    <source>
        <dbReference type="ARBA" id="ARBA00012448"/>
    </source>
</evidence>
<keyword evidence="15" id="KW-0735">Signal-anchor</keyword>
<dbReference type="Gene3D" id="3.40.710.10">
    <property type="entry name" value="DD-peptidase/beta-lactamase superfamily"/>
    <property type="match status" value="1"/>
</dbReference>
<evidence type="ECO:0000256" key="4">
    <source>
        <dbReference type="ARBA" id="ARBA00007090"/>
    </source>
</evidence>
<comment type="pathway">
    <text evidence="3">Cell wall biogenesis; peptidoglycan biosynthesis.</text>
</comment>
<evidence type="ECO:0000256" key="3">
    <source>
        <dbReference type="ARBA" id="ARBA00004752"/>
    </source>
</evidence>
<dbReference type="NCBIfam" id="TIGR02074">
    <property type="entry name" value="PBP_1a_fam"/>
    <property type="match status" value="1"/>
</dbReference>
<keyword evidence="12 27" id="KW-0812">Transmembrane</keyword>
<evidence type="ECO:0000256" key="18">
    <source>
        <dbReference type="ARBA" id="ARBA00023136"/>
    </source>
</evidence>
<evidence type="ECO:0000256" key="8">
    <source>
        <dbReference type="ARBA" id="ARBA00022645"/>
    </source>
</evidence>
<keyword evidence="10" id="KW-0328">Glycosyltransferase</keyword>
<evidence type="ECO:0000256" key="19">
    <source>
        <dbReference type="ARBA" id="ARBA00023251"/>
    </source>
</evidence>
<keyword evidence="14" id="KW-0133">Cell shape</keyword>
<dbReference type="FunFam" id="1.10.3810.10:FF:000001">
    <property type="entry name" value="Penicillin-binding protein 1A"/>
    <property type="match status" value="1"/>
</dbReference>
<evidence type="ECO:0000256" key="5">
    <source>
        <dbReference type="ARBA" id="ARBA00007739"/>
    </source>
</evidence>
<keyword evidence="21" id="KW-0961">Cell wall biogenesis/degradation</keyword>
<dbReference type="SUPFAM" id="SSF53955">
    <property type="entry name" value="Lysozyme-like"/>
    <property type="match status" value="1"/>
</dbReference>
<keyword evidence="20" id="KW-0511">Multifunctional enzyme</keyword>
<keyword evidence="19" id="KW-0046">Antibiotic resistance</keyword>
<dbReference type="UniPathway" id="UPA00219"/>
<feature type="domain" description="Glycosyl transferase family 51" evidence="29">
    <location>
        <begin position="143"/>
        <end position="317"/>
    </location>
</feature>
<sequence length="832" mass="92129">MENNKSSSQNNSTRNSNTRGTNRSTGSGSSRNAGSSSGNNGYRNGTGSGTGSTPKKDNKNMTASNKHKKKKNKRLRQKVRLTVLAIFLVFSLLFLAGCLFFDYKYGDAFVKYQNDANQLVGDSTPETFRQMETSLVYDSNKKLLSVLKGEKDVYYLSYDNIPQSAVQAMISIEDKKFLEHGGVDLSANIRAFVALVKHRGEITQGASTITQQLARNIFLSNEVSYERKLKEIFLAVDLEKKYSKREIMEFYLNNIYFANGYYGIQAASKGYFSKDVNKLSLSQIAYLCAIPNNPTIYDPLDYPANTLKRRDRILYQMYKDGKISEAEYDQAVAEKIKLKTKKPSRNNYVETYIFYCATRALMEQQGFVFKNQFKSDGDKKEYDKEYKEAYNKCQKSLYYGGYRIYTSIDMKKQEQLQKSVDDTLANFTEKTKDGIYKFQGAAVSIDNKTGRVIAIVGGRYQNTGGLTLNRAYQSFRQPGSSIKPLIVYTPSFENGYYPDNVVNDHKFEGGPSNSDGVYLGKIPLRTAVEKSKNTVAWQLYEELTPKVGLSYLLNMNFNRIDKNDYYPATSLGGFTYGVSPLEMTSGYAALENDGVFRKPTCIVSIKDSEGNVIVDGKMAKKQVYSQNAARMMTDVLTGVIKNGTGRGLGLDNMISAGKTGTTNDKKDGWFVGYTPYYTTGVWVGYDSPKTSNQLAGATYPGNIWKTYMNEINKGLENIPFSSYTDTRSDEEKAKDQGITPTPTETPTPTPTETPTPTPTDTVTEEPTEPGDGGTDITETPTEPENPDNGENPDNPDNGTDPGGDGTNNGSGDGQGTDNGVNGDNGGGDISTP</sequence>
<dbReference type="STRING" id="1121322.SAMN02745136_02448"/>
<evidence type="ECO:0000256" key="11">
    <source>
        <dbReference type="ARBA" id="ARBA00022679"/>
    </source>
</evidence>
<feature type="domain" description="Penicillin-binding protein transpeptidase" evidence="28">
    <location>
        <begin position="440"/>
        <end position="705"/>
    </location>
</feature>
<dbReference type="GO" id="GO:0005886">
    <property type="term" value="C:plasma membrane"/>
    <property type="evidence" value="ECO:0007669"/>
    <property type="project" value="UniProtKB-SubCell"/>
</dbReference>
<evidence type="ECO:0000256" key="24">
    <source>
        <dbReference type="ARBA" id="ARBA00049902"/>
    </source>
</evidence>
<evidence type="ECO:0000256" key="20">
    <source>
        <dbReference type="ARBA" id="ARBA00023268"/>
    </source>
</evidence>
<comment type="catalytic activity">
    <reaction evidence="22">
        <text>Preferential cleavage: (Ac)2-L-Lys-D-Ala-|-D-Ala. Also transpeptidation of peptidyl-alanyl moieties that are N-acyl substituents of D-alanine.</text>
        <dbReference type="EC" id="3.4.16.4"/>
    </reaction>
</comment>
<evidence type="ECO:0000256" key="9">
    <source>
        <dbReference type="ARBA" id="ARBA00022670"/>
    </source>
</evidence>
<comment type="function">
    <text evidence="1">Cell wall formation. Synthesis of cross-linked peptidoglycan from the lipid intermediates. The enzyme has a penicillin-insensitive transglycosylase N-terminal domain (formation of linear glycan strands) and a penicillin-sensitive transpeptidase C-terminal domain (cross-linking of the peptide subunits).</text>
</comment>
<dbReference type="EC" id="3.4.16.4" evidence="6"/>
<dbReference type="GO" id="GO:0008360">
    <property type="term" value="P:regulation of cell shape"/>
    <property type="evidence" value="ECO:0007669"/>
    <property type="project" value="UniProtKB-KW"/>
</dbReference>
<evidence type="ECO:0000256" key="15">
    <source>
        <dbReference type="ARBA" id="ARBA00022968"/>
    </source>
</evidence>
<keyword evidence="9" id="KW-0645">Protease</keyword>
<evidence type="ECO:0000256" key="2">
    <source>
        <dbReference type="ARBA" id="ARBA00004401"/>
    </source>
</evidence>
<comment type="similarity">
    <text evidence="5">In the N-terminal section; belongs to the glycosyltransferase 51 family.</text>
</comment>
<accession>A0A1M6S8V2</accession>
<feature type="compositionally biased region" description="Low complexity" evidence="26">
    <location>
        <begin position="774"/>
        <end position="799"/>
    </location>
</feature>
<dbReference type="AlphaFoldDB" id="A0A1M6S8V2"/>
<evidence type="ECO:0000256" key="1">
    <source>
        <dbReference type="ARBA" id="ARBA00002624"/>
    </source>
</evidence>
<evidence type="ECO:0000256" key="17">
    <source>
        <dbReference type="ARBA" id="ARBA00022989"/>
    </source>
</evidence>
<dbReference type="PANTHER" id="PTHR32282:SF33">
    <property type="entry name" value="PEPTIDOGLYCAN GLYCOSYLTRANSFERASE"/>
    <property type="match status" value="1"/>
</dbReference>
<dbReference type="Proteomes" id="UP000184386">
    <property type="component" value="Unassembled WGS sequence"/>
</dbReference>
<dbReference type="RefSeq" id="WP_073276218.1">
    <property type="nucleotide sequence ID" value="NZ_FRAC01000011.1"/>
</dbReference>
<gene>
    <name evidence="30" type="ORF">SAMN02745136_02448</name>
</gene>
<comment type="catalytic activity">
    <reaction evidence="24">
        <text>[GlcNAc-(1-&gt;4)-Mur2Ac(oyl-L-Ala-gamma-D-Glu-L-Lys-D-Ala-D-Ala)](n)-di-trans,octa-cis-undecaprenyl diphosphate + beta-D-GlcNAc-(1-&gt;4)-Mur2Ac(oyl-L-Ala-gamma-D-Glu-L-Lys-D-Ala-D-Ala)-di-trans,octa-cis-undecaprenyl diphosphate = [GlcNAc-(1-&gt;4)-Mur2Ac(oyl-L-Ala-gamma-D-Glu-L-Lys-D-Ala-D-Ala)](n+1)-di-trans,octa-cis-undecaprenyl diphosphate + di-trans,octa-cis-undecaprenyl diphosphate + H(+)</text>
        <dbReference type="Rhea" id="RHEA:23708"/>
        <dbReference type="Rhea" id="RHEA-COMP:9602"/>
        <dbReference type="Rhea" id="RHEA-COMP:9603"/>
        <dbReference type="ChEBI" id="CHEBI:15378"/>
        <dbReference type="ChEBI" id="CHEBI:58405"/>
        <dbReference type="ChEBI" id="CHEBI:60033"/>
        <dbReference type="ChEBI" id="CHEBI:78435"/>
        <dbReference type="EC" id="2.4.99.28"/>
    </reaction>
</comment>
<reference evidence="30 31" key="1">
    <citation type="submission" date="2016-11" db="EMBL/GenBank/DDBJ databases">
        <authorList>
            <person name="Jaros S."/>
            <person name="Januszkiewicz K."/>
            <person name="Wedrychowicz H."/>
        </authorList>
    </citation>
    <scope>NUCLEOTIDE SEQUENCE [LARGE SCALE GENOMIC DNA]</scope>
    <source>
        <strain evidence="30 31">DSM 15929</strain>
    </source>
</reference>
<keyword evidence="17 27" id="KW-1133">Transmembrane helix</keyword>
<evidence type="ECO:0000256" key="14">
    <source>
        <dbReference type="ARBA" id="ARBA00022960"/>
    </source>
</evidence>
<dbReference type="EC" id="2.4.99.28" evidence="23"/>
<comment type="pathway">
    <text evidence="25">Glycan biosynthesis.</text>
</comment>
<evidence type="ECO:0000259" key="28">
    <source>
        <dbReference type="Pfam" id="PF00905"/>
    </source>
</evidence>
<dbReference type="Pfam" id="PF00912">
    <property type="entry name" value="Transgly"/>
    <property type="match status" value="1"/>
</dbReference>
<evidence type="ECO:0000313" key="30">
    <source>
        <dbReference type="EMBL" id="SHK40958.1"/>
    </source>
</evidence>
<evidence type="ECO:0000256" key="13">
    <source>
        <dbReference type="ARBA" id="ARBA00022801"/>
    </source>
</evidence>
<keyword evidence="18 27" id="KW-0472">Membrane</keyword>
<keyword evidence="13" id="KW-0378">Hydrolase</keyword>
<name>A0A1M6S8V2_9FIRM</name>
<dbReference type="InterPro" id="IPR001264">
    <property type="entry name" value="Glyco_trans_51"/>
</dbReference>
<evidence type="ECO:0000256" key="12">
    <source>
        <dbReference type="ARBA" id="ARBA00022692"/>
    </source>
</evidence>
<evidence type="ECO:0000313" key="31">
    <source>
        <dbReference type="Proteomes" id="UP000184386"/>
    </source>
</evidence>
<evidence type="ECO:0000256" key="16">
    <source>
        <dbReference type="ARBA" id="ARBA00022984"/>
    </source>
</evidence>
<dbReference type="InterPro" id="IPR001460">
    <property type="entry name" value="PCN-bd_Tpept"/>
</dbReference>
<feature type="compositionally biased region" description="Low complexity" evidence="26">
    <location>
        <begin position="1"/>
        <end position="43"/>
    </location>
</feature>
<keyword evidence="31" id="KW-1185">Reference proteome</keyword>
<dbReference type="GO" id="GO:0008658">
    <property type="term" value="F:penicillin binding"/>
    <property type="evidence" value="ECO:0007669"/>
    <property type="project" value="InterPro"/>
</dbReference>
<feature type="compositionally biased region" description="Pro residues" evidence="26">
    <location>
        <begin position="743"/>
        <end position="757"/>
    </location>
</feature>
<protein>
    <recommendedName>
        <fullName evidence="7">Penicillin-binding protein 1A</fullName>
        <ecNumber evidence="23">2.4.99.28</ecNumber>
        <ecNumber evidence="6">3.4.16.4</ecNumber>
    </recommendedName>
</protein>
<feature type="compositionally biased region" description="Gly residues" evidence="26">
    <location>
        <begin position="800"/>
        <end position="832"/>
    </location>
</feature>
<evidence type="ECO:0000256" key="7">
    <source>
        <dbReference type="ARBA" id="ARBA00018638"/>
    </source>
</evidence>
<dbReference type="InterPro" id="IPR023346">
    <property type="entry name" value="Lysozyme-like_dom_sf"/>
</dbReference>
<keyword evidence="8" id="KW-0121">Carboxypeptidase</keyword>
<dbReference type="GO" id="GO:0071555">
    <property type="term" value="P:cell wall organization"/>
    <property type="evidence" value="ECO:0007669"/>
    <property type="project" value="UniProtKB-KW"/>
</dbReference>
<evidence type="ECO:0000256" key="23">
    <source>
        <dbReference type="ARBA" id="ARBA00044770"/>
    </source>
</evidence>
<evidence type="ECO:0000256" key="27">
    <source>
        <dbReference type="SAM" id="Phobius"/>
    </source>
</evidence>
<dbReference type="Pfam" id="PF00905">
    <property type="entry name" value="Transpeptidase"/>
    <property type="match status" value="1"/>
</dbReference>
<comment type="subcellular location">
    <subcellularLocation>
        <location evidence="2">Cell membrane</location>
        <topology evidence="2">Single-pass type II membrane protein</topology>
    </subcellularLocation>
</comment>
<feature type="compositionally biased region" description="Basic and acidic residues" evidence="26">
    <location>
        <begin position="726"/>
        <end position="735"/>
    </location>
</feature>
<evidence type="ECO:0000256" key="10">
    <source>
        <dbReference type="ARBA" id="ARBA00022676"/>
    </source>
</evidence>
<dbReference type="GO" id="GO:0006508">
    <property type="term" value="P:proteolysis"/>
    <property type="evidence" value="ECO:0007669"/>
    <property type="project" value="UniProtKB-KW"/>
</dbReference>
<dbReference type="Gene3D" id="1.10.3810.10">
    <property type="entry name" value="Biosynthetic peptidoglycan transglycosylase-like"/>
    <property type="match status" value="1"/>
</dbReference>
<organism evidence="30 31">
    <name type="scientific">Anaerocolumna jejuensis DSM 15929</name>
    <dbReference type="NCBI Taxonomy" id="1121322"/>
    <lineage>
        <taxon>Bacteria</taxon>
        <taxon>Bacillati</taxon>
        <taxon>Bacillota</taxon>
        <taxon>Clostridia</taxon>
        <taxon>Lachnospirales</taxon>
        <taxon>Lachnospiraceae</taxon>
        <taxon>Anaerocolumna</taxon>
    </lineage>
</organism>
<dbReference type="SUPFAM" id="SSF56601">
    <property type="entry name" value="beta-lactamase/transpeptidase-like"/>
    <property type="match status" value="1"/>
</dbReference>
<dbReference type="GO" id="GO:0009002">
    <property type="term" value="F:serine-type D-Ala-D-Ala carboxypeptidase activity"/>
    <property type="evidence" value="ECO:0007669"/>
    <property type="project" value="UniProtKB-EC"/>
</dbReference>
<keyword evidence="16" id="KW-0573">Peptidoglycan synthesis</keyword>
<feature type="region of interest" description="Disordered" evidence="26">
    <location>
        <begin position="1"/>
        <end position="74"/>
    </location>
</feature>
<comment type="similarity">
    <text evidence="4">In the C-terminal section; belongs to the transpeptidase family.</text>
</comment>
<feature type="region of interest" description="Disordered" evidence="26">
    <location>
        <begin position="722"/>
        <end position="832"/>
    </location>
</feature>
<dbReference type="InterPro" id="IPR036950">
    <property type="entry name" value="PBP_transglycosylase"/>
</dbReference>
<dbReference type="GO" id="GO:0009252">
    <property type="term" value="P:peptidoglycan biosynthetic process"/>
    <property type="evidence" value="ECO:0007669"/>
    <property type="project" value="UniProtKB-UniPathway"/>
</dbReference>
<dbReference type="PANTHER" id="PTHR32282">
    <property type="entry name" value="BINDING PROTEIN TRANSPEPTIDASE, PUTATIVE-RELATED"/>
    <property type="match status" value="1"/>
</dbReference>
<keyword evidence="11" id="KW-0808">Transferase</keyword>
<dbReference type="InterPro" id="IPR012338">
    <property type="entry name" value="Beta-lactam/transpept-like"/>
</dbReference>
<proteinExistence type="inferred from homology"/>
<evidence type="ECO:0000259" key="29">
    <source>
        <dbReference type="Pfam" id="PF00912"/>
    </source>
</evidence>
<evidence type="ECO:0000256" key="26">
    <source>
        <dbReference type="SAM" id="MobiDB-lite"/>
    </source>
</evidence>
<dbReference type="EMBL" id="FRAC01000011">
    <property type="protein sequence ID" value="SHK40958.1"/>
    <property type="molecule type" value="Genomic_DNA"/>
</dbReference>
<evidence type="ECO:0000256" key="25">
    <source>
        <dbReference type="ARBA" id="ARBA00060592"/>
    </source>
</evidence>
<feature type="compositionally biased region" description="Basic residues" evidence="26">
    <location>
        <begin position="65"/>
        <end position="74"/>
    </location>
</feature>
<dbReference type="GO" id="GO:0008955">
    <property type="term" value="F:peptidoglycan glycosyltransferase activity"/>
    <property type="evidence" value="ECO:0007669"/>
    <property type="project" value="UniProtKB-EC"/>
</dbReference>
<dbReference type="GO" id="GO:0046677">
    <property type="term" value="P:response to antibiotic"/>
    <property type="evidence" value="ECO:0007669"/>
    <property type="project" value="UniProtKB-KW"/>
</dbReference>